<protein>
    <submittedName>
        <fullName evidence="2">Uncharacterized protein</fullName>
    </submittedName>
</protein>
<feature type="compositionally biased region" description="Pro residues" evidence="1">
    <location>
        <begin position="70"/>
        <end position="81"/>
    </location>
</feature>
<dbReference type="EMBL" id="CM000128">
    <property type="protein sequence ID" value="EAY91343.1"/>
    <property type="molecule type" value="Genomic_DNA"/>
</dbReference>
<organism evidence="2 3">
    <name type="scientific">Oryza sativa subsp. indica</name>
    <name type="common">Rice</name>
    <dbReference type="NCBI Taxonomy" id="39946"/>
    <lineage>
        <taxon>Eukaryota</taxon>
        <taxon>Viridiplantae</taxon>
        <taxon>Streptophyta</taxon>
        <taxon>Embryophyta</taxon>
        <taxon>Tracheophyta</taxon>
        <taxon>Spermatophyta</taxon>
        <taxon>Magnoliopsida</taxon>
        <taxon>Liliopsida</taxon>
        <taxon>Poales</taxon>
        <taxon>Poaceae</taxon>
        <taxon>BOP clade</taxon>
        <taxon>Oryzoideae</taxon>
        <taxon>Oryzeae</taxon>
        <taxon>Oryzinae</taxon>
        <taxon>Oryza</taxon>
        <taxon>Oryza sativa</taxon>
    </lineage>
</organism>
<feature type="compositionally biased region" description="Low complexity" evidence="1">
    <location>
        <begin position="82"/>
        <end position="100"/>
    </location>
</feature>
<gene>
    <name evidence="2" type="ORF">OsI_12963</name>
</gene>
<feature type="compositionally biased region" description="Pro residues" evidence="1">
    <location>
        <begin position="172"/>
        <end position="185"/>
    </location>
</feature>
<name>A2XKI3_ORYSI</name>
<dbReference type="AlphaFoldDB" id="A2XKI3"/>
<dbReference type="Gramene" id="BGIOSGA013298-TA">
    <property type="protein sequence ID" value="BGIOSGA013298-PA"/>
    <property type="gene ID" value="BGIOSGA013298"/>
</dbReference>
<dbReference type="Proteomes" id="UP000007015">
    <property type="component" value="Chromosome 3"/>
</dbReference>
<feature type="region of interest" description="Disordered" evidence="1">
    <location>
        <begin position="1"/>
        <end position="43"/>
    </location>
</feature>
<keyword evidence="3" id="KW-1185">Reference proteome</keyword>
<sequence>MAVGTVAPQADFVLAEEPLEASRLGSRRAKPQPEATRWRSRSPVRCLVRSHRHYRCSSPPMLVKKGGGEEPPPLWPPPPDPVSLRPDPASPPSMSSSASSWGEEDGGVEPAFGSAANAREEGRGRGTAAVVAPAARSSELAPEFGEPDAAKLATPSASSFAPSWGRRTAASSPPPDPPPRTCPRR</sequence>
<evidence type="ECO:0000313" key="3">
    <source>
        <dbReference type="Proteomes" id="UP000007015"/>
    </source>
</evidence>
<reference evidence="2 3" key="1">
    <citation type="journal article" date="2005" name="PLoS Biol.">
        <title>The genomes of Oryza sativa: a history of duplications.</title>
        <authorList>
            <person name="Yu J."/>
            <person name="Wang J."/>
            <person name="Lin W."/>
            <person name="Li S."/>
            <person name="Li H."/>
            <person name="Zhou J."/>
            <person name="Ni P."/>
            <person name="Dong W."/>
            <person name="Hu S."/>
            <person name="Zeng C."/>
            <person name="Zhang J."/>
            <person name="Zhang Y."/>
            <person name="Li R."/>
            <person name="Xu Z."/>
            <person name="Li S."/>
            <person name="Li X."/>
            <person name="Zheng H."/>
            <person name="Cong L."/>
            <person name="Lin L."/>
            <person name="Yin J."/>
            <person name="Geng J."/>
            <person name="Li G."/>
            <person name="Shi J."/>
            <person name="Liu J."/>
            <person name="Lv H."/>
            <person name="Li J."/>
            <person name="Wang J."/>
            <person name="Deng Y."/>
            <person name="Ran L."/>
            <person name="Shi X."/>
            <person name="Wang X."/>
            <person name="Wu Q."/>
            <person name="Li C."/>
            <person name="Ren X."/>
            <person name="Wang J."/>
            <person name="Wang X."/>
            <person name="Li D."/>
            <person name="Liu D."/>
            <person name="Zhang X."/>
            <person name="Ji Z."/>
            <person name="Zhao W."/>
            <person name="Sun Y."/>
            <person name="Zhang Z."/>
            <person name="Bao J."/>
            <person name="Han Y."/>
            <person name="Dong L."/>
            <person name="Ji J."/>
            <person name="Chen P."/>
            <person name="Wu S."/>
            <person name="Liu J."/>
            <person name="Xiao Y."/>
            <person name="Bu D."/>
            <person name="Tan J."/>
            <person name="Yang L."/>
            <person name="Ye C."/>
            <person name="Zhang J."/>
            <person name="Xu J."/>
            <person name="Zhou Y."/>
            <person name="Yu Y."/>
            <person name="Zhang B."/>
            <person name="Zhuang S."/>
            <person name="Wei H."/>
            <person name="Liu B."/>
            <person name="Lei M."/>
            <person name="Yu H."/>
            <person name="Li Y."/>
            <person name="Xu H."/>
            <person name="Wei S."/>
            <person name="He X."/>
            <person name="Fang L."/>
            <person name="Zhang Z."/>
            <person name="Zhang Y."/>
            <person name="Huang X."/>
            <person name="Su Z."/>
            <person name="Tong W."/>
            <person name="Li J."/>
            <person name="Tong Z."/>
            <person name="Li S."/>
            <person name="Ye J."/>
            <person name="Wang L."/>
            <person name="Fang L."/>
            <person name="Lei T."/>
            <person name="Chen C."/>
            <person name="Chen H."/>
            <person name="Xu Z."/>
            <person name="Li H."/>
            <person name="Huang H."/>
            <person name="Zhang F."/>
            <person name="Xu H."/>
            <person name="Li N."/>
            <person name="Zhao C."/>
            <person name="Li S."/>
            <person name="Dong L."/>
            <person name="Huang Y."/>
            <person name="Li L."/>
            <person name="Xi Y."/>
            <person name="Qi Q."/>
            <person name="Li W."/>
            <person name="Zhang B."/>
            <person name="Hu W."/>
            <person name="Zhang Y."/>
            <person name="Tian X."/>
            <person name="Jiao Y."/>
            <person name="Liang X."/>
            <person name="Jin J."/>
            <person name="Gao L."/>
            <person name="Zheng W."/>
            <person name="Hao B."/>
            <person name="Liu S."/>
            <person name="Wang W."/>
            <person name="Yuan L."/>
            <person name="Cao M."/>
            <person name="McDermott J."/>
            <person name="Samudrala R."/>
            <person name="Wang J."/>
            <person name="Wong G.K."/>
            <person name="Yang H."/>
        </authorList>
    </citation>
    <scope>NUCLEOTIDE SEQUENCE [LARGE SCALE GENOMIC DNA]</scope>
    <source>
        <strain evidence="3">cv. 93-11</strain>
    </source>
</reference>
<proteinExistence type="predicted"/>
<dbReference type="HOGENOM" id="CLU_1463500_0_0_1"/>
<evidence type="ECO:0000313" key="2">
    <source>
        <dbReference type="EMBL" id="EAY91343.1"/>
    </source>
</evidence>
<feature type="region of interest" description="Disordered" evidence="1">
    <location>
        <begin position="57"/>
        <end position="185"/>
    </location>
</feature>
<evidence type="ECO:0000256" key="1">
    <source>
        <dbReference type="SAM" id="MobiDB-lite"/>
    </source>
</evidence>
<accession>A2XKI3</accession>